<dbReference type="AlphaFoldDB" id="G2RC02"/>
<evidence type="ECO:0000256" key="1">
    <source>
        <dbReference type="SAM" id="MobiDB-lite"/>
    </source>
</evidence>
<dbReference type="STRING" id="578455.G2RC02"/>
<evidence type="ECO:0000313" key="3">
    <source>
        <dbReference type="Proteomes" id="UP000008181"/>
    </source>
</evidence>
<name>G2RC02_THETT</name>
<dbReference type="RefSeq" id="XP_003655659.1">
    <property type="nucleotide sequence ID" value="XM_003655611.1"/>
</dbReference>
<dbReference type="HOGENOM" id="CLU_696736_0_0_1"/>
<evidence type="ECO:0000313" key="2">
    <source>
        <dbReference type="EMBL" id="AEO69323.1"/>
    </source>
</evidence>
<feature type="compositionally biased region" description="Acidic residues" evidence="1">
    <location>
        <begin position="223"/>
        <end position="242"/>
    </location>
</feature>
<dbReference type="EMBL" id="CP003012">
    <property type="protein sequence ID" value="AEO69323.1"/>
    <property type="molecule type" value="Genomic_DNA"/>
</dbReference>
<organism evidence="2 3">
    <name type="scientific">Thermothielavioides terrestris (strain ATCC 38088 / NRRL 8126)</name>
    <name type="common">Thielavia terrestris</name>
    <dbReference type="NCBI Taxonomy" id="578455"/>
    <lineage>
        <taxon>Eukaryota</taxon>
        <taxon>Fungi</taxon>
        <taxon>Dikarya</taxon>
        <taxon>Ascomycota</taxon>
        <taxon>Pezizomycotina</taxon>
        <taxon>Sordariomycetes</taxon>
        <taxon>Sordariomycetidae</taxon>
        <taxon>Sordariales</taxon>
        <taxon>Chaetomiaceae</taxon>
        <taxon>Thermothielavioides</taxon>
        <taxon>Thermothielavioides terrestris</taxon>
    </lineage>
</organism>
<dbReference type="OrthoDB" id="27483at2759"/>
<dbReference type="KEGG" id="ttt:THITE_2119590"/>
<reference evidence="2 3" key="1">
    <citation type="journal article" date="2011" name="Nat. Biotechnol.">
        <title>Comparative genomic analysis of the thermophilic biomass-degrading fungi Myceliophthora thermophila and Thielavia terrestris.</title>
        <authorList>
            <person name="Berka R.M."/>
            <person name="Grigoriev I.V."/>
            <person name="Otillar R."/>
            <person name="Salamov A."/>
            <person name="Grimwood J."/>
            <person name="Reid I."/>
            <person name="Ishmael N."/>
            <person name="John T."/>
            <person name="Darmond C."/>
            <person name="Moisan M.-C."/>
            <person name="Henrissat B."/>
            <person name="Coutinho P.M."/>
            <person name="Lombard V."/>
            <person name="Natvig D.O."/>
            <person name="Lindquist E."/>
            <person name="Schmutz J."/>
            <person name="Lucas S."/>
            <person name="Harris P."/>
            <person name="Powlowski J."/>
            <person name="Bellemare A."/>
            <person name="Taylor D."/>
            <person name="Butler G."/>
            <person name="de Vries R.P."/>
            <person name="Allijn I.E."/>
            <person name="van den Brink J."/>
            <person name="Ushinsky S."/>
            <person name="Storms R."/>
            <person name="Powell A.J."/>
            <person name="Paulsen I.T."/>
            <person name="Elbourne L.D.H."/>
            <person name="Baker S.E."/>
            <person name="Magnuson J."/>
            <person name="LaBoissiere S."/>
            <person name="Clutterbuck A.J."/>
            <person name="Martinez D."/>
            <person name="Wogulis M."/>
            <person name="de Leon A.L."/>
            <person name="Rey M.W."/>
            <person name="Tsang A."/>
        </authorList>
    </citation>
    <scope>NUCLEOTIDE SEQUENCE [LARGE SCALE GENOMIC DNA]</scope>
    <source>
        <strain evidence="3">ATCC 38088 / NRRL 8126</strain>
    </source>
</reference>
<protein>
    <submittedName>
        <fullName evidence="2">Uncharacterized protein</fullName>
    </submittedName>
</protein>
<keyword evidence="3" id="KW-1185">Reference proteome</keyword>
<sequence length="396" mass="45012">MATTPPPQNGRYYTQSDPAMEKYQAAWASLRSNSYVNNPSLSEDDRIYLHGIQGTYKVKLASRTGWVHGFQMMLIWDYDRIWGAFDLGTFKGILMVDHGPQREPPEFWDDEAELPSFDFTWRGTCTQMPDAVFNNPLITKGKITFGSRNISGHFEGMATDATCKFEGEAQFGPRRVGRSLQSFIDEWNEYEFFGEDETIRQPPAGETVDSTADAQAGTPSVKEDEDSSTESEGSEDTAEESDLFDDEQLRLYLTGVFDISSEDIKAELPDKAQHVALRMHADLEGNQVWGWFDMGICEGYLLLDVPADGLRKGRPLQFTYRGREAETGMTVRGTGELEVESTNAWRVKGFFRGMYGDAVRFSGKRKLMPSGISGRDLWWYQDGWADYGEHLNRWRR</sequence>
<dbReference type="GeneID" id="11524127"/>
<feature type="region of interest" description="Disordered" evidence="1">
    <location>
        <begin position="200"/>
        <end position="242"/>
    </location>
</feature>
<proteinExistence type="predicted"/>
<dbReference type="eggNOG" id="ENOG502SR6K">
    <property type="taxonomic scope" value="Eukaryota"/>
</dbReference>
<accession>G2RC02</accession>
<dbReference type="Proteomes" id="UP000008181">
    <property type="component" value="Chromosome 4"/>
</dbReference>
<gene>
    <name evidence="2" type="ORF">THITE_2119590</name>
</gene>